<dbReference type="Pfam" id="PF00392">
    <property type="entry name" value="GntR"/>
    <property type="match status" value="1"/>
</dbReference>
<dbReference type="PROSITE" id="PS50949">
    <property type="entry name" value="HTH_GNTR"/>
    <property type="match status" value="1"/>
</dbReference>
<proteinExistence type="predicted"/>
<dbReference type="InterPro" id="IPR036388">
    <property type="entry name" value="WH-like_DNA-bd_sf"/>
</dbReference>
<sequence>MAPMSDKKFSLANDKSTPLYKQIAFHLREQIMSGKLRPGDRVPSEKEIASYFNVSQITSKQALSLMSDENLVIRLKGKGTFVAGRNGTDILHSIHSGFNGIVGIIFPSITMPIESMLFFQVQSRLHVKGYQTLIRVTEDIMEKEVEAIRMFHLFGVRGFIVFPVIDENYNEEILKLSLNRFPHVLVDRYLPSITNSSVTSDNFNGTMDVVDYLLSAGHEHIALITQADSNSNTREREAGFEKVFLERALSIDKKYWLYLKRNTKLDDEALKERIKSFLRTYPQITAVITIDTVLARLVYASVYEIGKRIPDDMTLVSFDDPKLPFVPYIEQNIPAIADKTVEMIIQQMEGTYAPRREIIPVTFIRDVRYPSPEGL</sequence>
<evidence type="ECO:0000313" key="6">
    <source>
        <dbReference type="EMBL" id="RKP52916.1"/>
    </source>
</evidence>
<dbReference type="PANTHER" id="PTHR30146">
    <property type="entry name" value="LACI-RELATED TRANSCRIPTIONAL REPRESSOR"/>
    <property type="match status" value="1"/>
</dbReference>
<dbReference type="CDD" id="cd06267">
    <property type="entry name" value="PBP1_LacI_sugar_binding-like"/>
    <property type="match status" value="1"/>
</dbReference>
<feature type="domain" description="HTH gntR-type" evidence="5">
    <location>
        <begin position="17"/>
        <end position="85"/>
    </location>
</feature>
<dbReference type="PANTHER" id="PTHR30146:SF95">
    <property type="entry name" value="RIBOSE OPERON REPRESSOR"/>
    <property type="match status" value="1"/>
</dbReference>
<evidence type="ECO:0000256" key="2">
    <source>
        <dbReference type="ARBA" id="ARBA00023015"/>
    </source>
</evidence>
<dbReference type="SUPFAM" id="SSF46785">
    <property type="entry name" value="Winged helix' DNA-binding domain"/>
    <property type="match status" value="1"/>
</dbReference>
<accession>A0A494XVE8</accession>
<keyword evidence="4" id="KW-0804">Transcription</keyword>
<keyword evidence="3" id="KW-0238">DNA-binding</keyword>
<keyword evidence="2" id="KW-0805">Transcription regulation</keyword>
<dbReference type="GO" id="GO:0003700">
    <property type="term" value="F:DNA-binding transcription factor activity"/>
    <property type="evidence" value="ECO:0007669"/>
    <property type="project" value="InterPro"/>
</dbReference>
<reference evidence="6 7" key="1">
    <citation type="submission" date="2018-10" db="EMBL/GenBank/DDBJ databases">
        <title>Cohnella sp. M2MS4P-1, whole genome shotgun sequence.</title>
        <authorList>
            <person name="Tuo L."/>
        </authorList>
    </citation>
    <scope>NUCLEOTIDE SEQUENCE [LARGE SCALE GENOMIC DNA]</scope>
    <source>
        <strain evidence="6 7">M2MS4P-1</strain>
    </source>
</reference>
<dbReference type="InterPro" id="IPR036390">
    <property type="entry name" value="WH_DNA-bd_sf"/>
</dbReference>
<keyword evidence="7" id="KW-1185">Reference proteome</keyword>
<dbReference type="Proteomes" id="UP000282076">
    <property type="component" value="Unassembled WGS sequence"/>
</dbReference>
<comment type="caution">
    <text evidence="6">The sequence shown here is derived from an EMBL/GenBank/DDBJ whole genome shotgun (WGS) entry which is preliminary data.</text>
</comment>
<name>A0A494XVE8_9BACL</name>
<dbReference type="InterPro" id="IPR000524">
    <property type="entry name" value="Tscrpt_reg_HTH_GntR"/>
</dbReference>
<dbReference type="SMART" id="SM00345">
    <property type="entry name" value="HTH_GNTR"/>
    <property type="match status" value="1"/>
</dbReference>
<evidence type="ECO:0000256" key="4">
    <source>
        <dbReference type="ARBA" id="ARBA00023163"/>
    </source>
</evidence>
<dbReference type="CDD" id="cd07377">
    <property type="entry name" value="WHTH_GntR"/>
    <property type="match status" value="1"/>
</dbReference>
<dbReference type="GO" id="GO:0000976">
    <property type="term" value="F:transcription cis-regulatory region binding"/>
    <property type="evidence" value="ECO:0007669"/>
    <property type="project" value="TreeGrafter"/>
</dbReference>
<dbReference type="EMBL" id="RBZM01000006">
    <property type="protein sequence ID" value="RKP52916.1"/>
    <property type="molecule type" value="Genomic_DNA"/>
</dbReference>
<protein>
    <submittedName>
        <fullName evidence="6">GntR family transcriptional regulator</fullName>
    </submittedName>
</protein>
<dbReference type="Gene3D" id="1.10.10.10">
    <property type="entry name" value="Winged helix-like DNA-binding domain superfamily/Winged helix DNA-binding domain"/>
    <property type="match status" value="1"/>
</dbReference>
<gene>
    <name evidence="6" type="ORF">D7Z26_14275</name>
</gene>
<evidence type="ECO:0000256" key="3">
    <source>
        <dbReference type="ARBA" id="ARBA00023125"/>
    </source>
</evidence>
<organism evidence="6 7">
    <name type="scientific">Cohnella endophytica</name>
    <dbReference type="NCBI Taxonomy" id="2419778"/>
    <lineage>
        <taxon>Bacteria</taxon>
        <taxon>Bacillati</taxon>
        <taxon>Bacillota</taxon>
        <taxon>Bacilli</taxon>
        <taxon>Bacillales</taxon>
        <taxon>Paenibacillaceae</taxon>
        <taxon>Cohnella</taxon>
    </lineage>
</organism>
<evidence type="ECO:0000256" key="1">
    <source>
        <dbReference type="ARBA" id="ARBA00022491"/>
    </source>
</evidence>
<dbReference type="Pfam" id="PF13377">
    <property type="entry name" value="Peripla_BP_3"/>
    <property type="match status" value="1"/>
</dbReference>
<evidence type="ECO:0000259" key="5">
    <source>
        <dbReference type="PROSITE" id="PS50949"/>
    </source>
</evidence>
<evidence type="ECO:0000313" key="7">
    <source>
        <dbReference type="Proteomes" id="UP000282076"/>
    </source>
</evidence>
<dbReference type="SUPFAM" id="SSF53822">
    <property type="entry name" value="Periplasmic binding protein-like I"/>
    <property type="match status" value="1"/>
</dbReference>
<dbReference type="InterPro" id="IPR028082">
    <property type="entry name" value="Peripla_BP_I"/>
</dbReference>
<dbReference type="InterPro" id="IPR046335">
    <property type="entry name" value="LacI/GalR-like_sensor"/>
</dbReference>
<dbReference type="AlphaFoldDB" id="A0A494XVE8"/>
<keyword evidence="1" id="KW-0678">Repressor</keyword>
<dbReference type="Gene3D" id="3.40.50.2300">
    <property type="match status" value="2"/>
</dbReference>